<dbReference type="KEGG" id="glz:GLAREA_07951"/>
<evidence type="ECO:0000256" key="2">
    <source>
        <dbReference type="ARBA" id="ARBA00008130"/>
    </source>
</evidence>
<evidence type="ECO:0000313" key="8">
    <source>
        <dbReference type="Proteomes" id="UP000016922"/>
    </source>
</evidence>
<sequence>MAFERRNNALDINPPNADRKLSEHGSDWLWAVMAVFGVALLSWLAWTLLRFKSRAVAKTPKHHENGAGNAGVHGTAAAVVPGYGERIFHYLWALAAFIGLITYFTMASDLGNTPIRQYLHHGSNPLQTRQVFYVRYIYWALAWPLIITANLLLAGVSWATIFFAIALQEIWVVSWLCGALVATSYKWGYFAFGIFAYLVLAYVMMVWGVQHAKRIRTNKDYTLLAGTLVLLWIAFPIAWGLSEGANRLSITGEMIFYGILDLIAVPVYGTLFLIYSRRFHPGLFHFTQEGRVTGINHVDSFASGNHQGGVVQGGV</sequence>
<accession>S3CWA7</accession>
<proteinExistence type="inferred from homology"/>
<dbReference type="InterPro" id="IPR001425">
    <property type="entry name" value="Arc/bac/fun_rhodopsins"/>
</dbReference>
<evidence type="ECO:0000256" key="1">
    <source>
        <dbReference type="ARBA" id="ARBA00004141"/>
    </source>
</evidence>
<dbReference type="GeneID" id="19467002"/>
<protein>
    <submittedName>
        <fullName evidence="7">Family A G protein-coupled receptor-like protein</fullName>
    </submittedName>
</protein>
<dbReference type="Proteomes" id="UP000016922">
    <property type="component" value="Unassembled WGS sequence"/>
</dbReference>
<feature type="transmembrane region" description="Helical" evidence="6">
    <location>
        <begin position="187"/>
        <end position="209"/>
    </location>
</feature>
<comment type="subcellular location">
    <subcellularLocation>
        <location evidence="1">Membrane</location>
        <topology evidence="1">Multi-pass membrane protein</topology>
    </subcellularLocation>
</comment>
<feature type="transmembrane region" description="Helical" evidence="6">
    <location>
        <begin position="254"/>
        <end position="275"/>
    </location>
</feature>
<evidence type="ECO:0000256" key="6">
    <source>
        <dbReference type="SAM" id="Phobius"/>
    </source>
</evidence>
<dbReference type="HOGENOM" id="CLU_054785_2_0_1"/>
<evidence type="ECO:0000256" key="3">
    <source>
        <dbReference type="ARBA" id="ARBA00022692"/>
    </source>
</evidence>
<dbReference type="Gene3D" id="1.20.1070.10">
    <property type="entry name" value="Rhodopsin 7-helix transmembrane proteins"/>
    <property type="match status" value="1"/>
</dbReference>
<feature type="transmembrane region" description="Helical" evidence="6">
    <location>
        <begin position="87"/>
        <end position="106"/>
    </location>
</feature>
<dbReference type="GO" id="GO:0005783">
    <property type="term" value="C:endoplasmic reticulum"/>
    <property type="evidence" value="ECO:0007669"/>
    <property type="project" value="TreeGrafter"/>
</dbReference>
<feature type="transmembrane region" description="Helical" evidence="6">
    <location>
        <begin position="221"/>
        <end position="242"/>
    </location>
</feature>
<dbReference type="OMA" id="HYLWALA"/>
<reference evidence="7 8" key="1">
    <citation type="journal article" date="2013" name="BMC Genomics">
        <title>Genomics-driven discovery of the pneumocandin biosynthetic gene cluster in the fungus Glarea lozoyensis.</title>
        <authorList>
            <person name="Chen L."/>
            <person name="Yue Q."/>
            <person name="Zhang X."/>
            <person name="Xiang M."/>
            <person name="Wang C."/>
            <person name="Li S."/>
            <person name="Che Y."/>
            <person name="Ortiz-Lopez F.J."/>
            <person name="Bills G.F."/>
            <person name="Liu X."/>
            <person name="An Z."/>
        </authorList>
    </citation>
    <scope>NUCLEOTIDE SEQUENCE [LARGE SCALE GENOMIC DNA]</scope>
    <source>
        <strain evidence="8">ATCC 20868 / MF5171</strain>
    </source>
</reference>
<dbReference type="InterPro" id="IPR043476">
    <property type="entry name" value="Yro2-like_7TM"/>
</dbReference>
<dbReference type="RefSeq" id="XP_008088189.1">
    <property type="nucleotide sequence ID" value="XM_008089998.1"/>
</dbReference>
<dbReference type="PANTHER" id="PTHR28286">
    <property type="match status" value="1"/>
</dbReference>
<dbReference type="OrthoDB" id="536545at2759"/>
<dbReference type="SUPFAM" id="SSF81321">
    <property type="entry name" value="Family A G protein-coupled receptor-like"/>
    <property type="match status" value="1"/>
</dbReference>
<keyword evidence="8" id="KW-1185">Reference proteome</keyword>
<organism evidence="7 8">
    <name type="scientific">Glarea lozoyensis (strain ATCC 20868 / MF5171)</name>
    <dbReference type="NCBI Taxonomy" id="1116229"/>
    <lineage>
        <taxon>Eukaryota</taxon>
        <taxon>Fungi</taxon>
        <taxon>Dikarya</taxon>
        <taxon>Ascomycota</taxon>
        <taxon>Pezizomycotina</taxon>
        <taxon>Leotiomycetes</taxon>
        <taxon>Helotiales</taxon>
        <taxon>Helotiaceae</taxon>
        <taxon>Glarea</taxon>
    </lineage>
</organism>
<feature type="transmembrane region" description="Helical" evidence="6">
    <location>
        <begin position="28"/>
        <end position="49"/>
    </location>
</feature>
<gene>
    <name evidence="7" type="ORF">GLAREA_07951</name>
</gene>
<dbReference type="EMBL" id="KE145373">
    <property type="protein sequence ID" value="EPE24101.1"/>
    <property type="molecule type" value="Genomic_DNA"/>
</dbReference>
<keyword evidence="7" id="KW-0675">Receptor</keyword>
<feature type="transmembrane region" description="Helical" evidence="6">
    <location>
        <begin position="161"/>
        <end position="181"/>
    </location>
</feature>
<evidence type="ECO:0000256" key="5">
    <source>
        <dbReference type="ARBA" id="ARBA00023136"/>
    </source>
</evidence>
<dbReference type="PRINTS" id="PR00251">
    <property type="entry name" value="BACTRLOPSIN"/>
</dbReference>
<feature type="transmembrane region" description="Helical" evidence="6">
    <location>
        <begin position="136"/>
        <end position="154"/>
    </location>
</feature>
<dbReference type="Pfam" id="PF01036">
    <property type="entry name" value="Bac_rhodopsin"/>
    <property type="match status" value="1"/>
</dbReference>
<keyword evidence="4 6" id="KW-1133">Transmembrane helix</keyword>
<evidence type="ECO:0000256" key="4">
    <source>
        <dbReference type="ARBA" id="ARBA00022989"/>
    </source>
</evidence>
<evidence type="ECO:0000313" key="7">
    <source>
        <dbReference type="EMBL" id="EPE24101.1"/>
    </source>
</evidence>
<keyword evidence="3 6" id="KW-0812">Transmembrane</keyword>
<dbReference type="GO" id="GO:0005886">
    <property type="term" value="C:plasma membrane"/>
    <property type="evidence" value="ECO:0007669"/>
    <property type="project" value="TreeGrafter"/>
</dbReference>
<name>S3CWA7_GLAL2</name>
<comment type="similarity">
    <text evidence="2">Belongs to the archaeal/bacterial/fungal opsin family.</text>
</comment>
<dbReference type="CDD" id="cd15239">
    <property type="entry name" value="7tm_YRO2_fungal-like"/>
    <property type="match status" value="1"/>
</dbReference>
<keyword evidence="5 6" id="KW-0472">Membrane</keyword>
<dbReference type="PANTHER" id="PTHR28286:SF1">
    <property type="entry name" value="30 KDA HEAT SHOCK PROTEIN-RELATED"/>
    <property type="match status" value="1"/>
</dbReference>
<dbReference type="eggNOG" id="ENOG502QQVQ">
    <property type="taxonomic scope" value="Eukaryota"/>
</dbReference>
<dbReference type="SMART" id="SM01021">
    <property type="entry name" value="Bac_rhodopsin"/>
    <property type="match status" value="1"/>
</dbReference>
<dbReference type="AlphaFoldDB" id="S3CWA7"/>